<comment type="caution">
    <text evidence="2">The sequence shown here is derived from an EMBL/GenBank/DDBJ whole genome shotgun (WGS) entry which is preliminary data.</text>
</comment>
<name>A0A918DKU7_9ALTE</name>
<sequence>MSKQNHLGLIVSGGLLAGILLITYLVNRTESLSQQSGPCQLQQGDCEFNVAGQPGSIGLSPKPIPIEEPLAVSLHLPKGSALISAHIEGVNMYMGRIPVIAEQQNGQIITAVSYLGSCSEPNMQWRLVLVLQDATGKSLTRNWEFYTHL</sequence>
<gene>
    <name evidence="2" type="ORF">GCM10010982_21300</name>
</gene>
<proteinExistence type="predicted"/>
<dbReference type="AlphaFoldDB" id="A0A918DKU7"/>
<organism evidence="2 3">
    <name type="scientific">Bowmanella pacifica</name>
    <dbReference type="NCBI Taxonomy" id="502051"/>
    <lineage>
        <taxon>Bacteria</taxon>
        <taxon>Pseudomonadati</taxon>
        <taxon>Pseudomonadota</taxon>
        <taxon>Gammaproteobacteria</taxon>
        <taxon>Alteromonadales</taxon>
        <taxon>Alteromonadaceae</taxon>
        <taxon>Bowmanella</taxon>
    </lineage>
</organism>
<keyword evidence="1" id="KW-0472">Membrane</keyword>
<keyword evidence="1" id="KW-1133">Transmembrane helix</keyword>
<evidence type="ECO:0000313" key="3">
    <source>
        <dbReference type="Proteomes" id="UP000606935"/>
    </source>
</evidence>
<feature type="transmembrane region" description="Helical" evidence="1">
    <location>
        <begin position="7"/>
        <end position="26"/>
    </location>
</feature>
<reference evidence="2" key="1">
    <citation type="journal article" date="2014" name="Int. J. Syst. Evol. Microbiol.">
        <title>Complete genome sequence of Corynebacterium casei LMG S-19264T (=DSM 44701T), isolated from a smear-ripened cheese.</title>
        <authorList>
            <consortium name="US DOE Joint Genome Institute (JGI-PGF)"/>
            <person name="Walter F."/>
            <person name="Albersmeier A."/>
            <person name="Kalinowski J."/>
            <person name="Ruckert C."/>
        </authorList>
    </citation>
    <scope>NUCLEOTIDE SEQUENCE</scope>
    <source>
        <strain evidence="2">CGMCC 1.7086</strain>
    </source>
</reference>
<keyword evidence="1" id="KW-0812">Transmembrane</keyword>
<evidence type="ECO:0000313" key="2">
    <source>
        <dbReference type="EMBL" id="GGO69645.1"/>
    </source>
</evidence>
<evidence type="ECO:0000256" key="1">
    <source>
        <dbReference type="SAM" id="Phobius"/>
    </source>
</evidence>
<protein>
    <submittedName>
        <fullName evidence="2">Uncharacterized protein</fullName>
    </submittedName>
</protein>
<dbReference type="Proteomes" id="UP000606935">
    <property type="component" value="Unassembled WGS sequence"/>
</dbReference>
<reference evidence="2" key="2">
    <citation type="submission" date="2020-09" db="EMBL/GenBank/DDBJ databases">
        <authorList>
            <person name="Sun Q."/>
            <person name="Zhou Y."/>
        </authorList>
    </citation>
    <scope>NUCLEOTIDE SEQUENCE</scope>
    <source>
        <strain evidence="2">CGMCC 1.7086</strain>
    </source>
</reference>
<dbReference type="EMBL" id="BMLS01000003">
    <property type="protein sequence ID" value="GGO69645.1"/>
    <property type="molecule type" value="Genomic_DNA"/>
</dbReference>
<keyword evidence="3" id="KW-1185">Reference proteome</keyword>
<dbReference type="RefSeq" id="WP_188694511.1">
    <property type="nucleotide sequence ID" value="NZ_BMLS01000003.1"/>
</dbReference>
<accession>A0A918DKU7</accession>